<dbReference type="InterPro" id="IPR003890">
    <property type="entry name" value="MIF4G-like_typ-3"/>
</dbReference>
<gene>
    <name evidence="7" type="ORF">LAZ67_13002514</name>
</gene>
<evidence type="ECO:0000256" key="4">
    <source>
        <dbReference type="SAM" id="Coils"/>
    </source>
</evidence>
<feature type="compositionally biased region" description="Acidic residues" evidence="5">
    <location>
        <begin position="380"/>
        <end position="432"/>
    </location>
</feature>
<reference evidence="7 8" key="1">
    <citation type="submission" date="2022-01" db="EMBL/GenBank/DDBJ databases">
        <title>A chromosomal length assembly of Cordylochernes scorpioides.</title>
        <authorList>
            <person name="Zeh D."/>
            <person name="Zeh J."/>
        </authorList>
    </citation>
    <scope>NUCLEOTIDE SEQUENCE [LARGE SCALE GENOMIC DNA]</scope>
    <source>
        <strain evidence="7">IN4F17</strain>
        <tissue evidence="7">Whole Body</tissue>
    </source>
</reference>
<keyword evidence="4" id="KW-0175">Coiled coil</keyword>
<feature type="region of interest" description="Disordered" evidence="5">
    <location>
        <begin position="299"/>
        <end position="447"/>
    </location>
</feature>
<feature type="region of interest" description="Disordered" evidence="5">
    <location>
        <begin position="137"/>
        <end position="220"/>
    </location>
</feature>
<feature type="compositionally biased region" description="Basic and acidic residues" evidence="5">
    <location>
        <begin position="196"/>
        <end position="210"/>
    </location>
</feature>
<evidence type="ECO:0000256" key="1">
    <source>
        <dbReference type="ARBA" id="ARBA00004604"/>
    </source>
</evidence>
<dbReference type="InterPro" id="IPR003891">
    <property type="entry name" value="Initiation_fac_eIF4g_MI"/>
</dbReference>
<dbReference type="PANTHER" id="PTHR18034">
    <property type="entry name" value="CELL CYCLE CONTROL PROTEIN CWF22-RELATED"/>
    <property type="match status" value="1"/>
</dbReference>
<feature type="compositionally biased region" description="Basic and acidic residues" evidence="5">
    <location>
        <begin position="177"/>
        <end position="188"/>
    </location>
</feature>
<feature type="compositionally biased region" description="Basic and acidic residues" evidence="5">
    <location>
        <begin position="317"/>
        <end position="363"/>
    </location>
</feature>
<feature type="compositionally biased region" description="Acidic residues" evidence="5">
    <location>
        <begin position="307"/>
        <end position="316"/>
    </location>
</feature>
<evidence type="ECO:0000256" key="3">
    <source>
        <dbReference type="ARBA" id="ARBA00023242"/>
    </source>
</evidence>
<feature type="domain" description="MI" evidence="6">
    <location>
        <begin position="754"/>
        <end position="870"/>
    </location>
</feature>
<dbReference type="InterPro" id="IPR050781">
    <property type="entry name" value="CWC22_splicing_factor"/>
</dbReference>
<dbReference type="Pfam" id="PF02854">
    <property type="entry name" value="MIF4G"/>
    <property type="match status" value="1"/>
</dbReference>
<dbReference type="PANTHER" id="PTHR18034:SF4">
    <property type="entry name" value="NUCLEOLAR MIF4G DOMAIN-CONTAINING PROTEIN 1"/>
    <property type="match status" value="1"/>
</dbReference>
<accession>A0ABY6L9E4</accession>
<comment type="subcellular location">
    <subcellularLocation>
        <location evidence="1">Nucleus</location>
        <location evidence="1">Nucleolus</location>
    </subcellularLocation>
</comment>
<proteinExistence type="inferred from homology"/>
<feature type="compositionally biased region" description="Basic and acidic residues" evidence="5">
    <location>
        <begin position="433"/>
        <end position="447"/>
    </location>
</feature>
<protein>
    <submittedName>
        <fullName evidence="7">NOM1</fullName>
    </submittedName>
</protein>
<name>A0ABY6L9E4_9ARAC</name>
<dbReference type="InterPro" id="IPR016024">
    <property type="entry name" value="ARM-type_fold"/>
</dbReference>
<feature type="coiled-coil region" evidence="4">
    <location>
        <begin position="227"/>
        <end position="254"/>
    </location>
</feature>
<dbReference type="SMART" id="SM00543">
    <property type="entry name" value="MIF4G"/>
    <property type="match status" value="1"/>
</dbReference>
<dbReference type="SUPFAM" id="SSF48371">
    <property type="entry name" value="ARM repeat"/>
    <property type="match status" value="1"/>
</dbReference>
<evidence type="ECO:0000256" key="2">
    <source>
        <dbReference type="ARBA" id="ARBA00006856"/>
    </source>
</evidence>
<dbReference type="PROSITE" id="PS51366">
    <property type="entry name" value="MI"/>
    <property type="match status" value="1"/>
</dbReference>
<dbReference type="Gene3D" id="1.25.40.180">
    <property type="match status" value="1"/>
</dbReference>
<comment type="similarity">
    <text evidence="2">Belongs to the CWC22 family.</text>
</comment>
<dbReference type="SMART" id="SM00544">
    <property type="entry name" value="MA3"/>
    <property type="match status" value="1"/>
</dbReference>
<organism evidence="7 8">
    <name type="scientific">Cordylochernes scorpioides</name>
    <dbReference type="NCBI Taxonomy" id="51811"/>
    <lineage>
        <taxon>Eukaryota</taxon>
        <taxon>Metazoa</taxon>
        <taxon>Ecdysozoa</taxon>
        <taxon>Arthropoda</taxon>
        <taxon>Chelicerata</taxon>
        <taxon>Arachnida</taxon>
        <taxon>Pseudoscorpiones</taxon>
        <taxon>Cheliferoidea</taxon>
        <taxon>Chernetidae</taxon>
        <taxon>Cordylochernes</taxon>
    </lineage>
</organism>
<dbReference type="EMBL" id="CP092875">
    <property type="protein sequence ID" value="UYV76095.1"/>
    <property type="molecule type" value="Genomic_DNA"/>
</dbReference>
<dbReference type="Proteomes" id="UP001235939">
    <property type="component" value="Chromosome 13"/>
</dbReference>
<evidence type="ECO:0000313" key="8">
    <source>
        <dbReference type="Proteomes" id="UP001235939"/>
    </source>
</evidence>
<evidence type="ECO:0000259" key="6">
    <source>
        <dbReference type="PROSITE" id="PS51366"/>
    </source>
</evidence>
<feature type="compositionally biased region" description="Basic residues" evidence="5">
    <location>
        <begin position="138"/>
        <end position="154"/>
    </location>
</feature>
<sequence>MTRLEKVLKAETKNSAKRAPAPREGSLHSIIQYSNALNNLVATVEALNALAYLQNPYLMKEFWIDFQKTGRLWEVMIRPGNPQNFSSLEETKRISKDLEKLMRALRDLKKGLVTLAYDTEVLKNICCNPKYSFEERKERRKNKRLEKKKNRLKFNQRSSKNAIVSKDGPQMPVNVKQNEKNSKTESIKPTKKVNRQKPEENLPLAEREYDSESEEETTNLTRAQVKVLQHKEAIEDEDKEIKRLEKLLKLNKRKKKTNKLPQGFKDMGLDYIMDFIDGPKDDIYNDKDATKELLGIFAKDKMKDSDIGNEESDSENEGLKSKAKPKIDPLNKKNLSKVKDEEKGKKLNTKEKTVSKRKAETELKILPNKKMKKTLKNETYEEEIEENGSSEDENEEEIEENDAIEDENEEIEENDSDENEVDEDESLEDEEGLSSHDDIYGQKNAQEKKQEVAEVKTEELELALKSLNHCLKFVRDLEFHVISKLIQELYQEHSRAVMNQSLMSHLEKEVLLTKFLQDEEIIVKYAQIVASLHATIGSEVGAYILQNTALKFESAYKAEEISHCMNIITFLSYLYVFNVTHSLLLIDILAMLGQKVSELDIQLILAVMKSVGFHLRKSDVPSTEGLIANLTEVLRSKFPTQEEGNNVKLLLDILHAIKTRSLYKKLVNDPSEVDRQKKQIKFQLPKGTEVQDLKFSYQDLLKAEGKVGWWIVGGGWEDGTAQPDNPSNPLGSVKLPKFDKKIEKLAEAFNMNTELRKAIFCILMSYDLNEIFGRIQSLKLKSPHERDVVVVIVNTCLHYRKFTPLFGNLLGMLCEKDRRKYFMPIQCCLWDRMKEIEDLTDRQLNIFSKLFSQLLTDSVVPITILKSEYFTTPSHNVIGFIKTLLLKVLMTASEYNCHSIFSKIANLRKFTFLCESIKAYLNYHVTTTRPKMEPADQAKFDKRHKMVLDALNPILY</sequence>
<evidence type="ECO:0000256" key="5">
    <source>
        <dbReference type="SAM" id="MobiDB-lite"/>
    </source>
</evidence>
<keyword evidence="8" id="KW-1185">Reference proteome</keyword>
<dbReference type="Pfam" id="PF02847">
    <property type="entry name" value="MA3"/>
    <property type="match status" value="1"/>
</dbReference>
<keyword evidence="3" id="KW-0539">Nucleus</keyword>
<evidence type="ECO:0000313" key="7">
    <source>
        <dbReference type="EMBL" id="UYV76095.1"/>
    </source>
</evidence>